<reference evidence="2 3" key="1">
    <citation type="journal article" date="2019" name="Commun. Biol.">
        <title>The bagworm genome reveals a unique fibroin gene that provides high tensile strength.</title>
        <authorList>
            <person name="Kono N."/>
            <person name="Nakamura H."/>
            <person name="Ohtoshi R."/>
            <person name="Tomita M."/>
            <person name="Numata K."/>
            <person name="Arakawa K."/>
        </authorList>
    </citation>
    <scope>NUCLEOTIDE SEQUENCE [LARGE SCALE GENOMIC DNA]</scope>
</reference>
<evidence type="ECO:0000313" key="3">
    <source>
        <dbReference type="Proteomes" id="UP000299102"/>
    </source>
</evidence>
<feature type="compositionally biased region" description="Gly residues" evidence="1">
    <location>
        <begin position="51"/>
        <end position="60"/>
    </location>
</feature>
<protein>
    <submittedName>
        <fullName evidence="2">Uncharacterized protein</fullName>
    </submittedName>
</protein>
<keyword evidence="3" id="KW-1185">Reference proteome</keyword>
<accession>A0A4C1YU98</accession>
<dbReference type="Proteomes" id="UP000299102">
    <property type="component" value="Unassembled WGS sequence"/>
</dbReference>
<sequence length="74" mass="8094">MAAGSLDHRFEFDQNRCRGPSDPAFRPLSPFWWARPGWRWDNLSGEHHPSGGQGVGGGGIICPENMKTTSLANA</sequence>
<comment type="caution">
    <text evidence="2">The sequence shown here is derived from an EMBL/GenBank/DDBJ whole genome shotgun (WGS) entry which is preliminary data.</text>
</comment>
<dbReference type="EMBL" id="BGZK01001427">
    <property type="protein sequence ID" value="GBP79728.1"/>
    <property type="molecule type" value="Genomic_DNA"/>
</dbReference>
<proteinExistence type="predicted"/>
<name>A0A4C1YU98_EUMVA</name>
<evidence type="ECO:0000313" key="2">
    <source>
        <dbReference type="EMBL" id="GBP79728.1"/>
    </source>
</evidence>
<dbReference type="AlphaFoldDB" id="A0A4C1YU98"/>
<organism evidence="2 3">
    <name type="scientific">Eumeta variegata</name>
    <name type="common">Bagworm moth</name>
    <name type="synonym">Eumeta japonica</name>
    <dbReference type="NCBI Taxonomy" id="151549"/>
    <lineage>
        <taxon>Eukaryota</taxon>
        <taxon>Metazoa</taxon>
        <taxon>Ecdysozoa</taxon>
        <taxon>Arthropoda</taxon>
        <taxon>Hexapoda</taxon>
        <taxon>Insecta</taxon>
        <taxon>Pterygota</taxon>
        <taxon>Neoptera</taxon>
        <taxon>Endopterygota</taxon>
        <taxon>Lepidoptera</taxon>
        <taxon>Glossata</taxon>
        <taxon>Ditrysia</taxon>
        <taxon>Tineoidea</taxon>
        <taxon>Psychidae</taxon>
        <taxon>Oiketicinae</taxon>
        <taxon>Eumeta</taxon>
    </lineage>
</organism>
<feature type="region of interest" description="Disordered" evidence="1">
    <location>
        <begin position="44"/>
        <end position="74"/>
    </location>
</feature>
<evidence type="ECO:0000256" key="1">
    <source>
        <dbReference type="SAM" id="MobiDB-lite"/>
    </source>
</evidence>
<gene>
    <name evidence="2" type="ORF">EVAR_49427_1</name>
</gene>